<feature type="transmembrane region" description="Helical" evidence="2">
    <location>
        <begin position="466"/>
        <end position="489"/>
    </location>
</feature>
<name>A0ABR0GCK8_9PEZI</name>
<feature type="transmembrane region" description="Helical" evidence="2">
    <location>
        <begin position="538"/>
        <end position="557"/>
    </location>
</feature>
<feature type="transmembrane region" description="Helical" evidence="2">
    <location>
        <begin position="754"/>
        <end position="771"/>
    </location>
</feature>
<feature type="transmembrane region" description="Helical" evidence="2">
    <location>
        <begin position="589"/>
        <end position="606"/>
    </location>
</feature>
<feature type="compositionally biased region" description="Polar residues" evidence="1">
    <location>
        <begin position="287"/>
        <end position="301"/>
    </location>
</feature>
<keyword evidence="4" id="KW-1185">Reference proteome</keyword>
<protein>
    <submittedName>
        <fullName evidence="3">Uncharacterized protein</fullName>
    </submittedName>
</protein>
<evidence type="ECO:0000313" key="3">
    <source>
        <dbReference type="EMBL" id="KAK4653468.1"/>
    </source>
</evidence>
<feature type="compositionally biased region" description="Basic and acidic residues" evidence="1">
    <location>
        <begin position="229"/>
        <end position="244"/>
    </location>
</feature>
<feature type="region of interest" description="Disordered" evidence="1">
    <location>
        <begin position="45"/>
        <end position="64"/>
    </location>
</feature>
<feature type="region of interest" description="Disordered" evidence="1">
    <location>
        <begin position="129"/>
        <end position="178"/>
    </location>
</feature>
<sequence length="937" mass="102402">MPFKMLSFLSLVADFNNGHKDQPCSSPDSSGLEGDQVQSLVFEQNRHEEEHSKSTTTLDTGSTRSSIALSSTVASSLAIFSPSSTASFSSTASLPSTASSSSTLLSSSTELLTDQSPLTIISSITHSGLSPSTLTESSTQTNNTVTQSTIETSTSTPTGISHYNQSTTQPESFTYTGSSLLNTSTEESIATSSNAHSTTLTRNLEVTEESKPFAGGSSGRTVQFTQTMERSDSPPKGNETKNPAESHFLVSQTRISTTKTSTTRSSTTKTSTIRFTNSLSKQTQYSSALSATQLRQSVESHSSQDHNDKTVSGTSLPTTPPSMERLSDTSPVSVTETQFLAVLSTEHDGITGSLIMETQPSHSLASLTQIYTLSIIQKTTTIQPTESIEDSTINTASKPYKEAIGPPTSTSIYTNYGTSAALAISITTTDLPSPSSTTHTPAVTVSSVVGETPTLPFLHPISLADYILAAYVPVMITLPLAALAQILCLEVKTLAPFHALSGPTGAGAIDSLCLSTGGFPGIYRSICLCFRRHGRQPLLFLVDLLVWTTAIIVSLSSEAFGIKLYGKCKHNDFRGCYMGIAVFDTQSRIIQGLLAFALGLILFIMYRLRNWQTGIDAPHGRSIAAISMLVTEPRTRRVFQHLKPNPHTGRLSNREMTRQLEGYIFKLAPIASHLIGYKHLVFSRPTQALRRAKPQKTPNRRRSKFMAFFDQLPQGFLPPFFIILGIFGFIILIICYETTTGDTSFEHFMNSQGFGVKLLFTGLGVVISLFWDDYFTQVALKEPDRQFNRWPRPSKASSVFLLSPPTTAFSALTPATLHRRQFFLMWVAFVTVLSKITPLLLSNIPFSPWLTWETHRVCTWTAVTILTIMVLTLGYGLIFVKYSRWPSHPGRLGGIIYYLLTMPSNNTGRTPILRFIDDGMAPGSHREDIELGNIQRR</sequence>
<reference evidence="3 4" key="1">
    <citation type="journal article" date="2023" name="bioRxiv">
        <title>High-quality genome assemblies of four members of thePodospora anserinaspecies complex.</title>
        <authorList>
            <person name="Ament-Velasquez S.L."/>
            <person name="Vogan A.A."/>
            <person name="Wallerman O."/>
            <person name="Hartmann F."/>
            <person name="Gautier V."/>
            <person name="Silar P."/>
            <person name="Giraud T."/>
            <person name="Johannesson H."/>
        </authorList>
    </citation>
    <scope>NUCLEOTIDE SEQUENCE [LARGE SCALE GENOMIC DNA]</scope>
    <source>
        <strain evidence="3 4">CBS 415.72m</strain>
    </source>
</reference>
<dbReference type="Pfam" id="PF11915">
    <property type="entry name" value="DUF3433"/>
    <property type="match status" value="2"/>
</dbReference>
<accession>A0ABR0GCK8</accession>
<dbReference type="RefSeq" id="XP_062742443.1">
    <property type="nucleotide sequence ID" value="XM_062883962.1"/>
</dbReference>
<gene>
    <name evidence="3" type="ORF">QC762_0083900</name>
</gene>
<feature type="transmembrane region" description="Helical" evidence="2">
    <location>
        <begin position="822"/>
        <end position="840"/>
    </location>
</feature>
<feature type="compositionally biased region" description="Polar residues" evidence="1">
    <location>
        <begin position="219"/>
        <end position="228"/>
    </location>
</feature>
<feature type="compositionally biased region" description="Polar residues" evidence="1">
    <location>
        <begin position="150"/>
        <end position="178"/>
    </location>
</feature>
<evidence type="ECO:0000313" key="4">
    <source>
        <dbReference type="Proteomes" id="UP001323405"/>
    </source>
</evidence>
<organism evidence="3 4">
    <name type="scientific">Podospora pseudocomata</name>
    <dbReference type="NCBI Taxonomy" id="2093779"/>
    <lineage>
        <taxon>Eukaryota</taxon>
        <taxon>Fungi</taxon>
        <taxon>Dikarya</taxon>
        <taxon>Ascomycota</taxon>
        <taxon>Pezizomycotina</taxon>
        <taxon>Sordariomycetes</taxon>
        <taxon>Sordariomycetidae</taxon>
        <taxon>Sordariales</taxon>
        <taxon>Podosporaceae</taxon>
        <taxon>Podospora</taxon>
    </lineage>
</organism>
<dbReference type="EMBL" id="JAFFHA010000007">
    <property type="protein sequence ID" value="KAK4653468.1"/>
    <property type="molecule type" value="Genomic_DNA"/>
</dbReference>
<keyword evidence="2" id="KW-0812">Transmembrane</keyword>
<dbReference type="GeneID" id="87903703"/>
<keyword evidence="2" id="KW-1133">Transmembrane helix</keyword>
<evidence type="ECO:0000256" key="2">
    <source>
        <dbReference type="SAM" id="Phobius"/>
    </source>
</evidence>
<feature type="region of interest" description="Disordered" evidence="1">
    <location>
        <begin position="287"/>
        <end position="331"/>
    </location>
</feature>
<feature type="compositionally biased region" description="Polar residues" evidence="1">
    <location>
        <begin position="54"/>
        <end position="64"/>
    </location>
</feature>
<comment type="caution">
    <text evidence="3">The sequence shown here is derived from an EMBL/GenBank/DDBJ whole genome shotgun (WGS) entry which is preliminary data.</text>
</comment>
<feature type="compositionally biased region" description="Low complexity" evidence="1">
    <location>
        <begin position="253"/>
        <end position="273"/>
    </location>
</feature>
<feature type="compositionally biased region" description="Low complexity" evidence="1">
    <location>
        <begin position="135"/>
        <end position="149"/>
    </location>
</feature>
<keyword evidence="2" id="KW-0472">Membrane</keyword>
<dbReference type="InterPro" id="IPR021840">
    <property type="entry name" value="DUF3433"/>
</dbReference>
<dbReference type="Proteomes" id="UP001323405">
    <property type="component" value="Unassembled WGS sequence"/>
</dbReference>
<evidence type="ECO:0000256" key="1">
    <source>
        <dbReference type="SAM" id="MobiDB-lite"/>
    </source>
</evidence>
<proteinExistence type="predicted"/>
<feature type="transmembrane region" description="Helical" evidence="2">
    <location>
        <begin position="860"/>
        <end position="880"/>
    </location>
</feature>
<feature type="transmembrane region" description="Helical" evidence="2">
    <location>
        <begin position="716"/>
        <end position="734"/>
    </location>
</feature>
<feature type="region of interest" description="Disordered" evidence="1">
    <location>
        <begin position="207"/>
        <end position="274"/>
    </location>
</feature>